<proteinExistence type="predicted"/>
<feature type="domain" description="GH18" evidence="3">
    <location>
        <begin position="53"/>
        <end position="244"/>
    </location>
</feature>
<protein>
    <recommendedName>
        <fullName evidence="2">chitinase</fullName>
        <ecNumber evidence="2">3.2.1.14</ecNumber>
    </recommendedName>
</protein>
<name>A0A659QVX5_SALET</name>
<evidence type="ECO:0000313" key="5">
    <source>
        <dbReference type="Proteomes" id="UP000298491"/>
    </source>
</evidence>
<accession>A0A659QVX5</accession>
<feature type="non-terminal residue" evidence="4">
    <location>
        <position position="244"/>
    </location>
</feature>
<dbReference type="InterPro" id="IPR017853">
    <property type="entry name" value="GH"/>
</dbReference>
<dbReference type="AlphaFoldDB" id="A0A659QVX5"/>
<organism evidence="4 5">
    <name type="scientific">Salmonella enterica subsp. enterica serovar Wilhelmsburg</name>
    <dbReference type="NCBI Taxonomy" id="1960126"/>
    <lineage>
        <taxon>Bacteria</taxon>
        <taxon>Pseudomonadati</taxon>
        <taxon>Pseudomonadota</taxon>
        <taxon>Gammaproteobacteria</taxon>
        <taxon>Enterobacterales</taxon>
        <taxon>Enterobacteriaceae</taxon>
        <taxon>Salmonella</taxon>
    </lineage>
</organism>
<dbReference type="Pfam" id="PF00704">
    <property type="entry name" value="Glyco_hydro_18"/>
    <property type="match status" value="1"/>
</dbReference>
<dbReference type="Gene3D" id="3.20.20.80">
    <property type="entry name" value="Glycosidases"/>
    <property type="match status" value="1"/>
</dbReference>
<evidence type="ECO:0000256" key="2">
    <source>
        <dbReference type="ARBA" id="ARBA00012729"/>
    </source>
</evidence>
<dbReference type="PROSITE" id="PS51910">
    <property type="entry name" value="GH18_2"/>
    <property type="match status" value="1"/>
</dbReference>
<dbReference type="Proteomes" id="UP000298491">
    <property type="component" value="Unassembled WGS sequence"/>
</dbReference>
<dbReference type="PANTHER" id="PTHR11177:SF317">
    <property type="entry name" value="CHITINASE 12-RELATED"/>
    <property type="match status" value="1"/>
</dbReference>
<dbReference type="GO" id="GO:0008843">
    <property type="term" value="F:endochitinase activity"/>
    <property type="evidence" value="ECO:0007669"/>
    <property type="project" value="UniProtKB-EC"/>
</dbReference>
<dbReference type="InterPro" id="IPR050314">
    <property type="entry name" value="Glycosyl_Hydrlase_18"/>
</dbReference>
<sequence length="244" mass="26821">MATSKLIQGDTITETTHAANGFDPATSDDKISYTSARVAKPVYNKYKNSTTKPKVFGYYTDWSQYDSRLQGNMSQPGRGYDLTKVSPTAYDKLIFGFVGITGFRKIDTEDRDVVAEAAAQCGKVKYEPTFLDPWGDFQSYINLGFDVSGWDVDPKTVTQANAKGMLGALRDMQAKAKAAGHTLALSMSIGGWSMSNGFHETAASDSSRKIFAKGVVKLFKQFPMFSEVDIDWEYPNNEGAGNPF</sequence>
<dbReference type="EMBL" id="PYKB01000840">
    <property type="protein sequence ID" value="TGC91453.1"/>
    <property type="molecule type" value="Genomic_DNA"/>
</dbReference>
<comment type="caution">
    <text evidence="4">The sequence shown here is derived from an EMBL/GenBank/DDBJ whole genome shotgun (WGS) entry which is preliminary data.</text>
</comment>
<dbReference type="EC" id="3.2.1.14" evidence="2"/>
<evidence type="ECO:0000259" key="3">
    <source>
        <dbReference type="PROSITE" id="PS51910"/>
    </source>
</evidence>
<dbReference type="GO" id="GO:0005975">
    <property type="term" value="P:carbohydrate metabolic process"/>
    <property type="evidence" value="ECO:0007669"/>
    <property type="project" value="InterPro"/>
</dbReference>
<gene>
    <name evidence="4" type="ORF">C9F09_13335</name>
</gene>
<reference evidence="4 5" key="1">
    <citation type="submission" date="2018-03" db="EMBL/GenBank/DDBJ databases">
        <title>Non-Typhoidal Salmonella genome sequencing and assembly.</title>
        <authorList>
            <person name="Matchawe C."/>
        </authorList>
    </citation>
    <scope>NUCLEOTIDE SEQUENCE [LARGE SCALE GENOMIC DNA]</scope>
    <source>
        <strain evidence="4 5">35dea</strain>
    </source>
</reference>
<evidence type="ECO:0000256" key="1">
    <source>
        <dbReference type="ARBA" id="ARBA00000822"/>
    </source>
</evidence>
<comment type="catalytic activity">
    <reaction evidence="1">
        <text>Random endo-hydrolysis of N-acetyl-beta-D-glucosaminide (1-&gt;4)-beta-linkages in chitin and chitodextrins.</text>
        <dbReference type="EC" id="3.2.1.14"/>
    </reaction>
</comment>
<dbReference type="PANTHER" id="PTHR11177">
    <property type="entry name" value="CHITINASE"/>
    <property type="match status" value="1"/>
</dbReference>
<dbReference type="SUPFAM" id="SSF51445">
    <property type="entry name" value="(Trans)glycosidases"/>
    <property type="match status" value="1"/>
</dbReference>
<evidence type="ECO:0000313" key="4">
    <source>
        <dbReference type="EMBL" id="TGC91453.1"/>
    </source>
</evidence>
<dbReference type="InterPro" id="IPR001223">
    <property type="entry name" value="Glyco_hydro18_cat"/>
</dbReference>